<sequence>MASTTRFWHKSNPTCEWANLFAKALDGMNIKAMVSTLTAMSVGLQPATASAGGAVTSATAATEVKPEAAPNMEYKRCSSCILGLGALTGYYQPGQLNPGFLVSLLLLPLLLFHPGLGPAKVELNASAIKTGSTIQWQADLSPKEMTSSDMRNRCHVQLLLTWSKRCSSCIPGSGALTGYYQPGQLNPGFLTPCAAAPNMEYKRCSSCIPGLGALTGVLTAGPAEPSEIVLDQVDKLRKKEFSDHISNCLLLLLSYLHSVISGYQALTTIMTG</sequence>
<name>A0ABY6L571_9ARAC</name>
<dbReference type="Proteomes" id="UP001235939">
    <property type="component" value="Chromosome 13"/>
</dbReference>
<dbReference type="EMBL" id="CP092875">
    <property type="protein sequence ID" value="UYV76296.1"/>
    <property type="molecule type" value="Genomic_DNA"/>
</dbReference>
<organism evidence="1 2">
    <name type="scientific">Cordylochernes scorpioides</name>
    <dbReference type="NCBI Taxonomy" id="51811"/>
    <lineage>
        <taxon>Eukaryota</taxon>
        <taxon>Metazoa</taxon>
        <taxon>Ecdysozoa</taxon>
        <taxon>Arthropoda</taxon>
        <taxon>Chelicerata</taxon>
        <taxon>Arachnida</taxon>
        <taxon>Pseudoscorpiones</taxon>
        <taxon>Cheliferoidea</taxon>
        <taxon>Chernetidae</taxon>
        <taxon>Cordylochernes</taxon>
    </lineage>
</organism>
<protein>
    <submittedName>
        <fullName evidence="1">Uncharacterized protein</fullName>
    </submittedName>
</protein>
<keyword evidence="2" id="KW-1185">Reference proteome</keyword>
<reference evidence="1 2" key="1">
    <citation type="submission" date="2022-01" db="EMBL/GenBank/DDBJ databases">
        <title>A chromosomal length assembly of Cordylochernes scorpioides.</title>
        <authorList>
            <person name="Zeh D."/>
            <person name="Zeh J."/>
        </authorList>
    </citation>
    <scope>NUCLEOTIDE SEQUENCE [LARGE SCALE GENOMIC DNA]</scope>
    <source>
        <strain evidence="1">IN4F17</strain>
        <tissue evidence="1">Whole Body</tissue>
    </source>
</reference>
<evidence type="ECO:0000313" key="2">
    <source>
        <dbReference type="Proteomes" id="UP001235939"/>
    </source>
</evidence>
<gene>
    <name evidence="1" type="ORF">LAZ67_13003293</name>
</gene>
<evidence type="ECO:0000313" key="1">
    <source>
        <dbReference type="EMBL" id="UYV76296.1"/>
    </source>
</evidence>
<accession>A0ABY6L571</accession>
<proteinExistence type="predicted"/>